<reference evidence="3 4" key="1">
    <citation type="submission" date="2021-01" db="EMBL/GenBank/DDBJ databases">
        <title>Isolation and description of Catonella massiliensis sp. nov., a novel Catonella species, isolated from a stable periodontitis subject.</title>
        <authorList>
            <person name="Antezack A."/>
            <person name="Boxberger M."/>
            <person name="La Scola B."/>
            <person name="Monnet-Corti V."/>
        </authorList>
    </citation>
    <scope>NUCLEOTIDE SEQUENCE [LARGE SCALE GENOMIC DNA]</scope>
    <source>
        <strain evidence="3 4">Marseille-Q4567</strain>
    </source>
</reference>
<protein>
    <recommendedName>
        <fullName evidence="2">Putative membrane protein insertion efficiency factor</fullName>
    </recommendedName>
</protein>
<organism evidence="3 4">
    <name type="scientific">Catonella massiliensis</name>
    <dbReference type="NCBI Taxonomy" id="2799636"/>
    <lineage>
        <taxon>Bacteria</taxon>
        <taxon>Bacillati</taxon>
        <taxon>Bacillota</taxon>
        <taxon>Clostridia</taxon>
        <taxon>Lachnospirales</taxon>
        <taxon>Lachnospiraceae</taxon>
        <taxon>Catonella</taxon>
    </lineage>
</organism>
<keyword evidence="1 2" id="KW-0472">Membrane</keyword>
<dbReference type="Pfam" id="PF01809">
    <property type="entry name" value="YidD"/>
    <property type="match status" value="1"/>
</dbReference>
<dbReference type="PANTHER" id="PTHR33383">
    <property type="entry name" value="MEMBRANE PROTEIN INSERTION EFFICIENCY FACTOR-RELATED"/>
    <property type="match status" value="1"/>
</dbReference>
<name>A0ABS1J396_9FIRM</name>
<dbReference type="RefSeq" id="WP_208430019.1">
    <property type="nucleotide sequence ID" value="NZ_JAEPRJ010000001.1"/>
</dbReference>
<evidence type="ECO:0000256" key="2">
    <source>
        <dbReference type="HAMAP-Rule" id="MF_00386"/>
    </source>
</evidence>
<dbReference type="InterPro" id="IPR002696">
    <property type="entry name" value="Membr_insert_effic_factor_YidD"/>
</dbReference>
<dbReference type="PANTHER" id="PTHR33383:SF1">
    <property type="entry name" value="MEMBRANE PROTEIN INSERTION EFFICIENCY FACTOR-RELATED"/>
    <property type="match status" value="1"/>
</dbReference>
<comment type="subcellular location">
    <subcellularLocation>
        <location evidence="2">Cell membrane</location>
        <topology evidence="2">Peripheral membrane protein</topology>
        <orientation evidence="2">Cytoplasmic side</orientation>
    </subcellularLocation>
</comment>
<comment type="caution">
    <text evidence="3">The sequence shown here is derived from an EMBL/GenBank/DDBJ whole genome shotgun (WGS) entry which is preliminary data.</text>
</comment>
<accession>A0ABS1J396</accession>
<dbReference type="NCBIfam" id="TIGR00278">
    <property type="entry name" value="membrane protein insertion efficiency factor YidD"/>
    <property type="match status" value="1"/>
</dbReference>
<dbReference type="EMBL" id="JAEPRJ010000001">
    <property type="protein sequence ID" value="MBK5898614.1"/>
    <property type="molecule type" value="Genomic_DNA"/>
</dbReference>
<sequence>MIKKFLIFLIKIYKNHISPYKGAPMCRFIPSCSTYAVQAIEKYGALKGSYLAVKRIMRCHPLSKGGVDFVP</sequence>
<comment type="similarity">
    <text evidence="2">Belongs to the UPF0161 family.</text>
</comment>
<dbReference type="Proteomes" id="UP000604730">
    <property type="component" value="Unassembled WGS sequence"/>
</dbReference>
<gene>
    <name evidence="3" type="primary">yidD</name>
    <name evidence="3" type="ORF">JJN12_12615</name>
</gene>
<dbReference type="SMART" id="SM01234">
    <property type="entry name" value="Haemolytic"/>
    <property type="match status" value="1"/>
</dbReference>
<evidence type="ECO:0000313" key="3">
    <source>
        <dbReference type="EMBL" id="MBK5898614.1"/>
    </source>
</evidence>
<evidence type="ECO:0000256" key="1">
    <source>
        <dbReference type="ARBA" id="ARBA00023136"/>
    </source>
</evidence>
<keyword evidence="4" id="KW-1185">Reference proteome</keyword>
<keyword evidence="2" id="KW-1003">Cell membrane</keyword>
<evidence type="ECO:0000313" key="4">
    <source>
        <dbReference type="Proteomes" id="UP000604730"/>
    </source>
</evidence>
<proteinExistence type="inferred from homology"/>
<comment type="function">
    <text evidence="2">Could be involved in insertion of integral membrane proteins into the membrane.</text>
</comment>
<dbReference type="HAMAP" id="MF_00386">
    <property type="entry name" value="UPF0161_YidD"/>
    <property type="match status" value="1"/>
</dbReference>